<reference evidence="8 9" key="1">
    <citation type="submission" date="2015-07" db="EMBL/GenBank/DDBJ databases">
        <title>The genome of Dufourea novaeangliae.</title>
        <authorList>
            <person name="Pan H."/>
            <person name="Kapheim K."/>
        </authorList>
    </citation>
    <scope>NUCLEOTIDE SEQUENCE [LARGE SCALE GENOMIC DNA]</scope>
    <source>
        <strain evidence="8">0120121106</strain>
        <tissue evidence="8">Whole body</tissue>
    </source>
</reference>
<evidence type="ECO:0000259" key="7">
    <source>
        <dbReference type="Pfam" id="PF02055"/>
    </source>
</evidence>
<keyword evidence="4" id="KW-0732">Signal</keyword>
<accession>A0A154P4L9</accession>
<evidence type="ECO:0000256" key="4">
    <source>
        <dbReference type="ARBA" id="ARBA00022729"/>
    </source>
</evidence>
<gene>
    <name evidence="8" type="ORF">WN55_07788</name>
</gene>
<sequence length="475" mass="53585">ANDCVPRSLGPDRIVCVCNATYCDGLPENHSEVPTDGSSNWYISNKEGFRLKRATVEFQNYKENPACNITIVVNSTKKYQQILGFGGAFTDSTGINIKKLSPGAQENLMRTYYDPKTGSGYTLGRIPIGGTDFSTRPYTYDDTSNDTSLEHFALAPEDYQYKIPFVKKALELNPSVKLFSAAWSAPAWMKTDNKLNGFGGFLKKQYYQLYCDYLLKFLDAYKKYGLKIWAVSTGNEPADALVPFDPLNNMGWSPESMAIFIADYLGPTLAKSDHKDTIILALDDQRIYIPWYIYLVFLNEKAREYTAGADKFLLMTEACIGSQSLIKVDPGSWERGEIYMLSIIEYMNNWYVGWNDWNLALDLKGGPTWIGNNVDSPILVNADTDEFYKQPMYYALNHVSGFVDTGSYRVDIGGTTDSIHGVAFVAPSNKTTIVLYNKYVGFITWRCLYYSIPLISLAIKISSFITEIRLHIKCF</sequence>
<evidence type="ECO:0000256" key="1">
    <source>
        <dbReference type="ARBA" id="ARBA00001013"/>
    </source>
</evidence>
<evidence type="ECO:0000256" key="6">
    <source>
        <dbReference type="RuleBase" id="RU361188"/>
    </source>
</evidence>
<feature type="non-terminal residue" evidence="8">
    <location>
        <position position="1"/>
    </location>
</feature>
<dbReference type="SUPFAM" id="SSF51445">
    <property type="entry name" value="(Trans)glycosidases"/>
    <property type="match status" value="1"/>
</dbReference>
<dbReference type="STRING" id="178035.A0A154P4L9"/>
<evidence type="ECO:0000313" key="9">
    <source>
        <dbReference type="Proteomes" id="UP000076502"/>
    </source>
</evidence>
<keyword evidence="6" id="KW-0746">Sphingolipid metabolism</keyword>
<dbReference type="InterPro" id="IPR033453">
    <property type="entry name" value="Glyco_hydro_30_TIM-barrel"/>
</dbReference>
<dbReference type="GO" id="GO:0004348">
    <property type="term" value="F:glucosylceramidase activity"/>
    <property type="evidence" value="ECO:0007669"/>
    <property type="project" value="UniProtKB-EC"/>
</dbReference>
<comment type="similarity">
    <text evidence="2 6">Belongs to the glycosyl hydrolase 30 family.</text>
</comment>
<dbReference type="GO" id="GO:0016020">
    <property type="term" value="C:membrane"/>
    <property type="evidence" value="ECO:0007669"/>
    <property type="project" value="GOC"/>
</dbReference>
<evidence type="ECO:0000313" key="8">
    <source>
        <dbReference type="EMBL" id="KZC06831.1"/>
    </source>
</evidence>
<evidence type="ECO:0000256" key="3">
    <source>
        <dbReference type="ARBA" id="ARBA00012658"/>
    </source>
</evidence>
<dbReference type="GO" id="GO:0006680">
    <property type="term" value="P:glucosylceramide catabolic process"/>
    <property type="evidence" value="ECO:0007669"/>
    <property type="project" value="TreeGrafter"/>
</dbReference>
<proteinExistence type="inferred from homology"/>
<dbReference type="InterPro" id="IPR017853">
    <property type="entry name" value="GH"/>
</dbReference>
<evidence type="ECO:0000256" key="2">
    <source>
        <dbReference type="ARBA" id="ARBA00005382"/>
    </source>
</evidence>
<dbReference type="PANTHER" id="PTHR11069">
    <property type="entry name" value="GLUCOSYLCERAMIDASE"/>
    <property type="match status" value="1"/>
</dbReference>
<keyword evidence="6" id="KW-0443">Lipid metabolism</keyword>
<dbReference type="Proteomes" id="UP000076502">
    <property type="component" value="Unassembled WGS sequence"/>
</dbReference>
<dbReference type="Gene3D" id="3.20.20.80">
    <property type="entry name" value="Glycosidases"/>
    <property type="match status" value="1"/>
</dbReference>
<dbReference type="InterPro" id="IPR001139">
    <property type="entry name" value="Glyco_hydro_30"/>
</dbReference>
<organism evidence="8 9">
    <name type="scientific">Dufourea novaeangliae</name>
    <name type="common">Sweat bee</name>
    <dbReference type="NCBI Taxonomy" id="178035"/>
    <lineage>
        <taxon>Eukaryota</taxon>
        <taxon>Metazoa</taxon>
        <taxon>Ecdysozoa</taxon>
        <taxon>Arthropoda</taxon>
        <taxon>Hexapoda</taxon>
        <taxon>Insecta</taxon>
        <taxon>Pterygota</taxon>
        <taxon>Neoptera</taxon>
        <taxon>Endopterygota</taxon>
        <taxon>Hymenoptera</taxon>
        <taxon>Apocrita</taxon>
        <taxon>Aculeata</taxon>
        <taxon>Apoidea</taxon>
        <taxon>Anthophila</taxon>
        <taxon>Halictidae</taxon>
        <taxon>Rophitinae</taxon>
        <taxon>Dufourea</taxon>
    </lineage>
</organism>
<name>A0A154P4L9_DUFNO</name>
<dbReference type="EC" id="3.2.1.45" evidence="3 6"/>
<feature type="domain" description="Glycosyl hydrolase family 30 TIM-barrel" evidence="7">
    <location>
        <begin position="310"/>
        <end position="403"/>
    </location>
</feature>
<dbReference type="PRINTS" id="PR00843">
    <property type="entry name" value="GLHYDRLASE30"/>
</dbReference>
<keyword evidence="5 6" id="KW-0378">Hydrolase</keyword>
<dbReference type="PANTHER" id="PTHR11069:SF23">
    <property type="entry name" value="LYSOSOMAL ACID GLUCOSYLCERAMIDASE"/>
    <property type="match status" value="1"/>
</dbReference>
<feature type="domain" description="Glycosyl hydrolase family 30 TIM-barrel" evidence="7">
    <location>
        <begin position="82"/>
        <end position="308"/>
    </location>
</feature>
<keyword evidence="6" id="KW-0326">Glycosidase</keyword>
<dbReference type="Pfam" id="PF02055">
    <property type="entry name" value="Glyco_hydro_30"/>
    <property type="match status" value="2"/>
</dbReference>
<keyword evidence="9" id="KW-1185">Reference proteome</keyword>
<dbReference type="SUPFAM" id="SSF51011">
    <property type="entry name" value="Glycosyl hydrolase domain"/>
    <property type="match status" value="1"/>
</dbReference>
<protein>
    <recommendedName>
        <fullName evidence="3 6">Glucosylceramidase</fullName>
        <ecNumber evidence="3 6">3.2.1.45</ecNumber>
    </recommendedName>
</protein>
<evidence type="ECO:0000256" key="5">
    <source>
        <dbReference type="ARBA" id="ARBA00022801"/>
    </source>
</evidence>
<comment type="catalytic activity">
    <reaction evidence="1">
        <text>a beta-D-glucosyl-(1&lt;-&gt;1')-N-acylsphing-4-enine + H2O = an N-acylsphing-4-enine + D-glucose</text>
        <dbReference type="Rhea" id="RHEA:13269"/>
        <dbReference type="ChEBI" id="CHEBI:4167"/>
        <dbReference type="ChEBI" id="CHEBI:15377"/>
        <dbReference type="ChEBI" id="CHEBI:22801"/>
        <dbReference type="ChEBI" id="CHEBI:52639"/>
        <dbReference type="EC" id="3.2.1.45"/>
    </reaction>
    <physiologicalReaction direction="left-to-right" evidence="1">
        <dbReference type="Rhea" id="RHEA:13270"/>
    </physiologicalReaction>
</comment>
<dbReference type="EMBL" id="KQ434814">
    <property type="protein sequence ID" value="KZC06831.1"/>
    <property type="molecule type" value="Genomic_DNA"/>
</dbReference>
<dbReference type="OrthoDB" id="2160638at2759"/>
<dbReference type="AlphaFoldDB" id="A0A154P4L9"/>